<protein>
    <recommendedName>
        <fullName evidence="1">C1q domain-containing protein</fullName>
    </recommendedName>
</protein>
<organism evidence="2 3">
    <name type="scientific">Pinctada imbricata</name>
    <name type="common">Atlantic pearl-oyster</name>
    <name type="synonym">Pinctada martensii</name>
    <dbReference type="NCBI Taxonomy" id="66713"/>
    <lineage>
        <taxon>Eukaryota</taxon>
        <taxon>Metazoa</taxon>
        <taxon>Spiralia</taxon>
        <taxon>Lophotrochozoa</taxon>
        <taxon>Mollusca</taxon>
        <taxon>Bivalvia</taxon>
        <taxon>Autobranchia</taxon>
        <taxon>Pteriomorphia</taxon>
        <taxon>Pterioida</taxon>
        <taxon>Pterioidea</taxon>
        <taxon>Pteriidae</taxon>
        <taxon>Pinctada</taxon>
    </lineage>
</organism>
<comment type="caution">
    <text evidence="2">The sequence shown here is derived from an EMBL/GenBank/DDBJ whole genome shotgun (WGS) entry which is preliminary data.</text>
</comment>
<keyword evidence="3" id="KW-1185">Reference proteome</keyword>
<name>A0AA88Y3L7_PINIB</name>
<gene>
    <name evidence="2" type="ORF">FSP39_008419</name>
</gene>
<proteinExistence type="predicted"/>
<dbReference type="PROSITE" id="PS50871">
    <property type="entry name" value="C1Q"/>
    <property type="match status" value="1"/>
</dbReference>
<evidence type="ECO:0000313" key="2">
    <source>
        <dbReference type="EMBL" id="KAK3097292.1"/>
    </source>
</evidence>
<dbReference type="AlphaFoldDB" id="A0AA88Y3L7"/>
<evidence type="ECO:0000313" key="3">
    <source>
        <dbReference type="Proteomes" id="UP001186944"/>
    </source>
</evidence>
<dbReference type="InterPro" id="IPR008983">
    <property type="entry name" value="Tumour_necrosis_fac-like_dom"/>
</dbReference>
<dbReference type="EMBL" id="VSWD01000007">
    <property type="protein sequence ID" value="KAK3097292.1"/>
    <property type="molecule type" value="Genomic_DNA"/>
</dbReference>
<dbReference type="Proteomes" id="UP001186944">
    <property type="component" value="Unassembled WGS sequence"/>
</dbReference>
<dbReference type="Gene3D" id="2.60.120.40">
    <property type="match status" value="1"/>
</dbReference>
<reference evidence="2" key="1">
    <citation type="submission" date="2019-08" db="EMBL/GenBank/DDBJ databases">
        <title>The improved chromosome-level genome for the pearl oyster Pinctada fucata martensii using PacBio sequencing and Hi-C.</title>
        <authorList>
            <person name="Zheng Z."/>
        </authorList>
    </citation>
    <scope>NUCLEOTIDE SEQUENCE</scope>
    <source>
        <strain evidence="2">ZZ-2019</strain>
        <tissue evidence="2">Adductor muscle</tissue>
    </source>
</reference>
<dbReference type="InterPro" id="IPR001073">
    <property type="entry name" value="C1q_dom"/>
</dbReference>
<accession>A0AA88Y3L7</accession>
<dbReference type="SUPFAM" id="SSF49842">
    <property type="entry name" value="TNF-like"/>
    <property type="match status" value="1"/>
</dbReference>
<evidence type="ECO:0000259" key="1">
    <source>
        <dbReference type="PROSITE" id="PS50871"/>
    </source>
</evidence>
<sequence>MVHSGKYSHITVQVNGSSKAILYGYAKGYPTYYSPSQSYVTDLKKGDQVNLYSGSTTTHIHPPYSTFTGYRV</sequence>
<feature type="domain" description="C1q" evidence="1">
    <location>
        <begin position="1"/>
        <end position="72"/>
    </location>
</feature>